<feature type="signal peptide" evidence="2">
    <location>
        <begin position="1"/>
        <end position="16"/>
    </location>
</feature>
<keyword evidence="2" id="KW-0732">Signal</keyword>
<feature type="compositionally biased region" description="Basic and acidic residues" evidence="1">
    <location>
        <begin position="117"/>
        <end position="126"/>
    </location>
</feature>
<keyword evidence="4" id="KW-1185">Reference proteome</keyword>
<feature type="region of interest" description="Disordered" evidence="1">
    <location>
        <begin position="75"/>
        <end position="126"/>
    </location>
</feature>
<gene>
    <name evidence="5" type="primary">LOC106071208</name>
</gene>
<name>A0A9W3ASH1_BIOGL</name>
<dbReference type="OrthoDB" id="129121at2759"/>
<evidence type="ECO:0000313" key="5">
    <source>
        <dbReference type="RefSeq" id="XP_055890163.1"/>
    </source>
</evidence>
<evidence type="ECO:0000256" key="1">
    <source>
        <dbReference type="SAM" id="MobiDB-lite"/>
    </source>
</evidence>
<evidence type="ECO:0000313" key="4">
    <source>
        <dbReference type="Proteomes" id="UP001165740"/>
    </source>
</evidence>
<feature type="chain" id="PRO_5040797956" evidence="2">
    <location>
        <begin position="17"/>
        <end position="126"/>
    </location>
</feature>
<dbReference type="GeneID" id="106071208"/>
<dbReference type="PANTHER" id="PTHR34737">
    <property type="entry name" value="EF-HAND DOMAIN-CONTAINING PROTEIN"/>
    <property type="match status" value="1"/>
</dbReference>
<organism evidence="4 5">
    <name type="scientific">Biomphalaria glabrata</name>
    <name type="common">Bloodfluke planorb</name>
    <name type="synonym">Freshwater snail</name>
    <dbReference type="NCBI Taxonomy" id="6526"/>
    <lineage>
        <taxon>Eukaryota</taxon>
        <taxon>Metazoa</taxon>
        <taxon>Spiralia</taxon>
        <taxon>Lophotrochozoa</taxon>
        <taxon>Mollusca</taxon>
        <taxon>Gastropoda</taxon>
        <taxon>Heterobranchia</taxon>
        <taxon>Euthyneura</taxon>
        <taxon>Panpulmonata</taxon>
        <taxon>Hygrophila</taxon>
        <taxon>Lymnaeoidea</taxon>
        <taxon>Planorbidae</taxon>
        <taxon>Biomphalaria</taxon>
    </lineage>
</organism>
<protein>
    <submittedName>
        <fullName evidence="5">Temptin-like</fullName>
    </submittedName>
</protein>
<dbReference type="OMA" id="HTAGISH"/>
<dbReference type="Proteomes" id="UP001165740">
    <property type="component" value="Chromosome 6"/>
</dbReference>
<feature type="domain" description="Temptin Cys/Cys disulfide" evidence="3">
    <location>
        <begin position="15"/>
        <end position="112"/>
    </location>
</feature>
<accession>A0A9W3ASH1</accession>
<dbReference type="AlphaFoldDB" id="A0A9W3ASH1"/>
<dbReference type="InterPro" id="IPR057626">
    <property type="entry name" value="S-S_Temptin"/>
</dbReference>
<reference evidence="5" key="1">
    <citation type="submission" date="2025-08" db="UniProtKB">
        <authorList>
            <consortium name="RefSeq"/>
        </authorList>
    </citation>
    <scope>IDENTIFICATION</scope>
</reference>
<dbReference type="Pfam" id="PF24784">
    <property type="entry name" value="Temptin_C"/>
    <property type="match status" value="1"/>
</dbReference>
<proteinExistence type="predicted"/>
<dbReference type="PANTHER" id="PTHR34737:SF2">
    <property type="entry name" value="EF-HAND DOMAIN-CONTAINING PROTEIN"/>
    <property type="match status" value="1"/>
</dbReference>
<sequence length="126" mass="13884">MKFVCLVVLLLACVYGHPWYANLIPNGDNLPNPCKPGERWHGVGHTNPSGGLARNKFGLDLKAANFTWTKELCEKDSDGDGSSNGEELGDPNCTWKQGEKPYRTTDITHPGINPKDPTFDCDKLEP</sequence>
<evidence type="ECO:0000259" key="3">
    <source>
        <dbReference type="Pfam" id="PF24784"/>
    </source>
</evidence>
<dbReference type="RefSeq" id="XP_055890163.1">
    <property type="nucleotide sequence ID" value="XM_056034188.1"/>
</dbReference>
<evidence type="ECO:0000256" key="2">
    <source>
        <dbReference type="SAM" id="SignalP"/>
    </source>
</evidence>
<dbReference type="InterPro" id="IPR055313">
    <property type="entry name" value="Temptin-like"/>
</dbReference>